<reference evidence="3 5" key="1">
    <citation type="journal article" date="2009" name="Int. J. Syst. Evol. Microbiol.">
        <title>Janibacter hoylei sp. nov., Bacillus isronensis sp. nov. and Bacillus aryabhattai sp. nov., isolated from cryotubes used for collecting air from the upper atmosphere.</title>
        <authorList>
            <person name="Shivaji S."/>
            <person name="Chaturvedi P."/>
            <person name="Begum Z."/>
            <person name="Pindi P.K."/>
            <person name="Manorama R."/>
            <person name="Padmanaban D.A."/>
            <person name="Shouche Y.S."/>
            <person name="Pawar S."/>
            <person name="Vaishampayan P."/>
            <person name="Dutt C.B."/>
            <person name="Datta G.N."/>
            <person name="Manchanda R.K."/>
            <person name="Rao U.R."/>
            <person name="Bhargava P.M."/>
            <person name="Narlikar J.V."/>
        </authorList>
    </citation>
    <scope>NUCLEOTIDE SEQUENCE [LARGE SCALE GENOMIC DNA]</scope>
    <source>
        <strain evidence="3 5">PVAS-1</strain>
    </source>
</reference>
<feature type="transmembrane region" description="Helical" evidence="1">
    <location>
        <begin position="366"/>
        <end position="388"/>
    </location>
</feature>
<evidence type="ECO:0008006" key="6">
    <source>
        <dbReference type="Google" id="ProtNLM"/>
    </source>
</evidence>
<feature type="transmembrane region" description="Helical" evidence="1">
    <location>
        <begin position="180"/>
        <end position="201"/>
    </location>
</feature>
<evidence type="ECO:0000313" key="4">
    <source>
        <dbReference type="Proteomes" id="UP000004474"/>
    </source>
</evidence>
<sequence length="494" mass="50447">MSLAWSEAARLGAKGGPADRLRRGLMLVCSALGAVLAAAAATVPSQWGEGVGNSSVLGLLLVDRDVSVGVLVALLVMALPVAHLAVQAVQVGAPARDRRLMALRAAGATLADVRRVVRTEALVWCSLGAAPGLVTYVAALRVAPHVLQVQYADREDEVRGSGELAGTVPVLGLDVWPHPLVLVAAAAAIPCLASLLVPRVVRRAPVLASAPPPDGRPMSPRLAAIYLGSAVVAGACVLAMIFVPVAGDSWQGEVMGWLFVPFVLATFVLGLCTLVVLASGTAARVGRVLVRRGGAVGLLAGRRMQAQPGLASRSAVSLVLVGFVAGLAVPLQGVIESEYMAQRTDGGSIVYSVPTLDLLYYSLPVVAAQVLAVVAGGLAAIGLLVAVAEQVSLRGADLARQVALGVPRRVIRTALVVETATPAAVVTTVALLLGAAVPVLSVTLTGNASLLGRVEWARLAGIWVALLAAVGLAAWVGGRALPSATGARRIRDRE</sequence>
<keyword evidence="5" id="KW-1185">Reference proteome</keyword>
<evidence type="ECO:0000256" key="1">
    <source>
        <dbReference type="SAM" id="Phobius"/>
    </source>
</evidence>
<reference evidence="2 4" key="2">
    <citation type="journal article" date="2012" name="J. Bacteriol.">
        <title>Genome Sequence of Janibacter hoylei MTCC8307, Isolated from the Stratospheric Air.</title>
        <authorList>
            <person name="Pawar S.P."/>
            <person name="Dhotre D.P."/>
            <person name="Shetty S.A."/>
            <person name="Chowdhury S.P."/>
            <person name="Chaudhari B.L."/>
            <person name="Shouche Y.S."/>
        </authorList>
    </citation>
    <scope>NUCLEOTIDE SEQUENCE [LARGE SCALE GENOMIC DNA]</scope>
    <source>
        <strain evidence="2 4">PVAS-1</strain>
    </source>
</reference>
<feature type="transmembrane region" description="Helical" evidence="1">
    <location>
        <begin position="460"/>
        <end position="481"/>
    </location>
</feature>
<reference evidence="3" key="3">
    <citation type="submission" date="2017-11" db="EMBL/GenBank/DDBJ databases">
        <authorList>
            <person name="Seuylemezian A."/>
            <person name="Cooper K."/>
            <person name="Vaishampayan P."/>
        </authorList>
    </citation>
    <scope>NUCLEOTIDE SEQUENCE</scope>
    <source>
        <strain evidence="3">PVAS-1</strain>
    </source>
</reference>
<organism evidence="2 4">
    <name type="scientific">Janibacter hoylei PVAS-1</name>
    <dbReference type="NCBI Taxonomy" id="1210046"/>
    <lineage>
        <taxon>Bacteria</taxon>
        <taxon>Bacillati</taxon>
        <taxon>Actinomycetota</taxon>
        <taxon>Actinomycetes</taxon>
        <taxon>Micrococcales</taxon>
        <taxon>Intrasporangiaceae</taxon>
        <taxon>Janibacter</taxon>
    </lineage>
</organism>
<evidence type="ECO:0000313" key="2">
    <source>
        <dbReference type="EMBL" id="EKA62516.1"/>
    </source>
</evidence>
<feature type="transmembrane region" description="Helical" evidence="1">
    <location>
        <begin position="67"/>
        <end position="89"/>
    </location>
</feature>
<dbReference type="Proteomes" id="UP000004474">
    <property type="component" value="Unassembled WGS sequence"/>
</dbReference>
<gene>
    <name evidence="2" type="ORF">B277_01524</name>
    <name evidence="3" type="ORF">CWN80_03930</name>
</gene>
<dbReference type="EMBL" id="ALWX01000005">
    <property type="protein sequence ID" value="EKA62516.1"/>
    <property type="molecule type" value="Genomic_DNA"/>
</dbReference>
<proteinExistence type="predicted"/>
<protein>
    <recommendedName>
        <fullName evidence="6">FtsX-like permease family protein</fullName>
    </recommendedName>
</protein>
<keyword evidence="1" id="KW-0812">Transmembrane</keyword>
<accession>K1E5Y9</accession>
<dbReference type="RefSeq" id="WP_007924344.1">
    <property type="nucleotide sequence ID" value="NZ_ALWX01000005.1"/>
</dbReference>
<feature type="transmembrane region" description="Helical" evidence="1">
    <location>
        <begin position="121"/>
        <end position="139"/>
    </location>
</feature>
<dbReference type="AlphaFoldDB" id="K1E5Y9"/>
<feature type="transmembrane region" description="Helical" evidence="1">
    <location>
        <begin position="415"/>
        <end position="440"/>
    </location>
</feature>
<feature type="transmembrane region" description="Helical" evidence="1">
    <location>
        <begin position="310"/>
        <end position="331"/>
    </location>
</feature>
<dbReference type="Proteomes" id="UP000288711">
    <property type="component" value="Unassembled WGS sequence"/>
</dbReference>
<dbReference type="EMBL" id="PIPF01000003">
    <property type="protein sequence ID" value="RWU84733.1"/>
    <property type="molecule type" value="Genomic_DNA"/>
</dbReference>
<dbReference type="PATRIC" id="fig|1210046.3.peg.301"/>
<keyword evidence="1" id="KW-0472">Membrane</keyword>
<evidence type="ECO:0000313" key="5">
    <source>
        <dbReference type="Proteomes" id="UP000288711"/>
    </source>
</evidence>
<evidence type="ECO:0000313" key="3">
    <source>
        <dbReference type="EMBL" id="RWU84733.1"/>
    </source>
</evidence>
<feature type="transmembrane region" description="Helical" evidence="1">
    <location>
        <begin position="222"/>
        <end position="243"/>
    </location>
</feature>
<feature type="transmembrane region" description="Helical" evidence="1">
    <location>
        <begin position="24"/>
        <end position="47"/>
    </location>
</feature>
<dbReference type="STRING" id="1210046.B277_01524"/>
<feature type="transmembrane region" description="Helical" evidence="1">
    <location>
        <begin position="255"/>
        <end position="277"/>
    </location>
</feature>
<name>K1E5Y9_9MICO</name>
<comment type="caution">
    <text evidence="2">The sequence shown here is derived from an EMBL/GenBank/DDBJ whole genome shotgun (WGS) entry which is preliminary data.</text>
</comment>
<keyword evidence="1" id="KW-1133">Transmembrane helix</keyword>